<evidence type="ECO:0000259" key="1">
    <source>
        <dbReference type="Pfam" id="PF14244"/>
    </source>
</evidence>
<comment type="caution">
    <text evidence="2">The sequence shown here is derived from an EMBL/GenBank/DDBJ whole genome shotgun (WGS) entry which is preliminary data.</text>
</comment>
<proteinExistence type="predicted"/>
<reference evidence="2" key="2">
    <citation type="journal article" date="2024" name="Plant">
        <title>Genomic evolution and insights into agronomic trait innovations of Sesamum species.</title>
        <authorList>
            <person name="Miao H."/>
            <person name="Wang L."/>
            <person name="Qu L."/>
            <person name="Liu H."/>
            <person name="Sun Y."/>
            <person name="Le M."/>
            <person name="Wang Q."/>
            <person name="Wei S."/>
            <person name="Zheng Y."/>
            <person name="Lin W."/>
            <person name="Duan Y."/>
            <person name="Cao H."/>
            <person name="Xiong S."/>
            <person name="Wang X."/>
            <person name="Wei L."/>
            <person name="Li C."/>
            <person name="Ma Q."/>
            <person name="Ju M."/>
            <person name="Zhao R."/>
            <person name="Li G."/>
            <person name="Mu C."/>
            <person name="Tian Q."/>
            <person name="Mei H."/>
            <person name="Zhang T."/>
            <person name="Gao T."/>
            <person name="Zhang H."/>
        </authorList>
    </citation>
    <scope>NUCLEOTIDE SEQUENCE</scope>
    <source>
        <strain evidence="2">G02</strain>
    </source>
</reference>
<evidence type="ECO:0000313" key="2">
    <source>
        <dbReference type="EMBL" id="KAL0303100.1"/>
    </source>
</evidence>
<dbReference type="PANTHER" id="PTHR37610">
    <property type="entry name" value="CCHC-TYPE DOMAIN-CONTAINING PROTEIN"/>
    <property type="match status" value="1"/>
</dbReference>
<organism evidence="2">
    <name type="scientific">Sesamum radiatum</name>
    <name type="common">Black benniseed</name>
    <dbReference type="NCBI Taxonomy" id="300843"/>
    <lineage>
        <taxon>Eukaryota</taxon>
        <taxon>Viridiplantae</taxon>
        <taxon>Streptophyta</taxon>
        <taxon>Embryophyta</taxon>
        <taxon>Tracheophyta</taxon>
        <taxon>Spermatophyta</taxon>
        <taxon>Magnoliopsida</taxon>
        <taxon>eudicotyledons</taxon>
        <taxon>Gunneridae</taxon>
        <taxon>Pentapetalae</taxon>
        <taxon>asterids</taxon>
        <taxon>lamiids</taxon>
        <taxon>Lamiales</taxon>
        <taxon>Pedaliaceae</taxon>
        <taxon>Sesamum</taxon>
    </lineage>
</organism>
<name>A0AAW2KB68_SESRA</name>
<reference evidence="2" key="1">
    <citation type="submission" date="2020-06" db="EMBL/GenBank/DDBJ databases">
        <authorList>
            <person name="Li T."/>
            <person name="Hu X."/>
            <person name="Zhang T."/>
            <person name="Song X."/>
            <person name="Zhang H."/>
            <person name="Dai N."/>
            <person name="Sheng W."/>
            <person name="Hou X."/>
            <person name="Wei L."/>
        </authorList>
    </citation>
    <scope>NUCLEOTIDE SEQUENCE</scope>
    <source>
        <strain evidence="2">G02</strain>
        <tissue evidence="2">Leaf</tissue>
    </source>
</reference>
<dbReference type="EMBL" id="JACGWJ010000029">
    <property type="protein sequence ID" value="KAL0303100.1"/>
    <property type="molecule type" value="Genomic_DNA"/>
</dbReference>
<dbReference type="AlphaFoldDB" id="A0AAW2KB68"/>
<dbReference type="InterPro" id="IPR029472">
    <property type="entry name" value="Copia-like_N"/>
</dbReference>
<feature type="domain" description="Retrotransposon Copia-like N-terminal" evidence="1">
    <location>
        <begin position="18"/>
        <end position="65"/>
    </location>
</feature>
<dbReference type="Pfam" id="PF14244">
    <property type="entry name" value="Retrotran_gag_3"/>
    <property type="match status" value="1"/>
</dbReference>
<sequence length="133" mass="15186">MTTDQEKAELEKEYLYVHPSDHQGLVLSSTPLDGTNFLAWSRAVYVSLGSKMKLGFTDSSFPKPEVGSKNSNKWKRVDLMITSWLWNSILKEIFGAYMYATSSRGLWLELQKRYGSSNGPLIYQLRLDITLVN</sequence>
<accession>A0AAW2KB68</accession>
<protein>
    <recommendedName>
        <fullName evidence="1">Retrotransposon Copia-like N-terminal domain-containing protein</fullName>
    </recommendedName>
</protein>
<gene>
    <name evidence="2" type="ORF">Sradi_6178100</name>
</gene>
<dbReference type="PANTHER" id="PTHR37610:SF40">
    <property type="entry name" value="OS01G0909600 PROTEIN"/>
    <property type="match status" value="1"/>
</dbReference>